<gene>
    <name evidence="9" type="ORF">JL102_23030</name>
</gene>
<feature type="transmembrane region" description="Helical" evidence="7">
    <location>
        <begin position="251"/>
        <end position="273"/>
    </location>
</feature>
<dbReference type="EMBL" id="JAESIY010000025">
    <property type="protein sequence ID" value="MBL3659040.1"/>
    <property type="molecule type" value="Genomic_DNA"/>
</dbReference>
<evidence type="ECO:0000313" key="10">
    <source>
        <dbReference type="Proteomes" id="UP000659388"/>
    </source>
</evidence>
<dbReference type="InterPro" id="IPR003593">
    <property type="entry name" value="AAA+_ATPase"/>
</dbReference>
<evidence type="ECO:0000256" key="3">
    <source>
        <dbReference type="ARBA" id="ARBA00022741"/>
    </source>
</evidence>
<dbReference type="SUPFAM" id="SSF52540">
    <property type="entry name" value="P-loop containing nucleoside triphosphate hydrolases"/>
    <property type="match status" value="1"/>
</dbReference>
<dbReference type="RefSeq" id="WP_202246834.1">
    <property type="nucleotide sequence ID" value="NZ_JAESIY010000025.1"/>
</dbReference>
<dbReference type="InterPro" id="IPR003439">
    <property type="entry name" value="ABC_transporter-like_ATP-bd"/>
</dbReference>
<keyword evidence="5 7" id="KW-1133">Transmembrane helix</keyword>
<feature type="transmembrane region" description="Helical" evidence="7">
    <location>
        <begin position="24"/>
        <end position="43"/>
    </location>
</feature>
<evidence type="ECO:0000259" key="8">
    <source>
        <dbReference type="PROSITE" id="PS50893"/>
    </source>
</evidence>
<dbReference type="InterPro" id="IPR027417">
    <property type="entry name" value="P-loop_NTPase"/>
</dbReference>
<feature type="domain" description="ABC transporter" evidence="8">
    <location>
        <begin position="346"/>
        <end position="585"/>
    </location>
</feature>
<comment type="subcellular location">
    <subcellularLocation>
        <location evidence="1">Cell membrane</location>
        <topology evidence="1">Multi-pass membrane protein</topology>
    </subcellularLocation>
</comment>
<evidence type="ECO:0000256" key="7">
    <source>
        <dbReference type="SAM" id="Phobius"/>
    </source>
</evidence>
<sequence>MYNYLKSSVAVLKYSFRFAKNESIAFILILAVTAVLPYLNFYFLGSLINKLIVAVNEKLQSHDFLIALFVYALIIAAPRLISAIKIYINKIWNTKLSIKYEVLILQKRLDLDVEKYEDSNFQDLMKRAFRNNFWPLLELSEGQFQMIKNIIAFLLGSILAIKFGALIYCILIITSIPSFITEFKYGKSVWTIWARDTPNQRRMVNLKRYFEYKSNIIETKLLQSGNWLLKWIYGILEQFREQNIRLEKRKLFFIMISELVSLTGFILAAFLFVKGVVESSGPIGNVIFVFGILTTVRYAISEMLVNLAKQYEKHLVVEDILKILNTKSRYDQQGAIKLDLSSPPTIEFVNVSFKYPFSDQWGLKEVNLKIAPGERVALVGENGSGKSTFVKLVCRIYDPTEGKILVNGFDLKDIDLNEWWSYLGVMMQDYANYNFKVKDTIAIGRIEAKEDMNAIINAASISNSDSFIERWEQKYLHEVGVEFDGVEPSKGQRQKLSLAKIIYRKAYLTILDEPCASIDTLSEIKIFDSLKDLRQESSLILISHNLSAINWCDNIYVFSKGYIIERGSHRELMIQDSVYAKIFKFQAERFSDSV</sequence>
<dbReference type="SUPFAM" id="SSF90123">
    <property type="entry name" value="ABC transporter transmembrane region"/>
    <property type="match status" value="1"/>
</dbReference>
<dbReference type="Pfam" id="PF00005">
    <property type="entry name" value="ABC_tran"/>
    <property type="match status" value="1"/>
</dbReference>
<reference evidence="9" key="1">
    <citation type="submission" date="2021-01" db="EMBL/GenBank/DDBJ databases">
        <title>Fulvivirga kasyanovii gen. nov., sp nov., a novel member of the phylum Bacteroidetes isolated from seawater in a mussel farm.</title>
        <authorList>
            <person name="Zhao L.-H."/>
            <person name="Wang Z.-J."/>
        </authorList>
    </citation>
    <scope>NUCLEOTIDE SEQUENCE</scope>
    <source>
        <strain evidence="9">2943</strain>
    </source>
</reference>
<keyword evidence="10" id="KW-1185">Reference proteome</keyword>
<keyword evidence="2 7" id="KW-0812">Transmembrane</keyword>
<dbReference type="AlphaFoldDB" id="A0A937FDR5"/>
<evidence type="ECO:0000256" key="2">
    <source>
        <dbReference type="ARBA" id="ARBA00022692"/>
    </source>
</evidence>
<keyword evidence="3" id="KW-0547">Nucleotide-binding</keyword>
<dbReference type="GO" id="GO:0015421">
    <property type="term" value="F:ABC-type oligopeptide transporter activity"/>
    <property type="evidence" value="ECO:0007669"/>
    <property type="project" value="TreeGrafter"/>
</dbReference>
<evidence type="ECO:0000256" key="4">
    <source>
        <dbReference type="ARBA" id="ARBA00022840"/>
    </source>
</evidence>
<dbReference type="Gene3D" id="1.20.1560.10">
    <property type="entry name" value="ABC transporter type 1, transmembrane domain"/>
    <property type="match status" value="1"/>
</dbReference>
<dbReference type="Gene3D" id="3.40.50.300">
    <property type="entry name" value="P-loop containing nucleotide triphosphate hydrolases"/>
    <property type="match status" value="1"/>
</dbReference>
<evidence type="ECO:0000313" key="9">
    <source>
        <dbReference type="EMBL" id="MBL3659040.1"/>
    </source>
</evidence>
<dbReference type="PANTHER" id="PTHR43394">
    <property type="entry name" value="ATP-DEPENDENT PERMEASE MDL1, MITOCHONDRIAL"/>
    <property type="match status" value="1"/>
</dbReference>
<dbReference type="Proteomes" id="UP000659388">
    <property type="component" value="Unassembled WGS sequence"/>
</dbReference>
<accession>A0A937FDR5</accession>
<feature type="transmembrane region" description="Helical" evidence="7">
    <location>
        <begin position="150"/>
        <end position="174"/>
    </location>
</feature>
<evidence type="ECO:0000256" key="5">
    <source>
        <dbReference type="ARBA" id="ARBA00022989"/>
    </source>
</evidence>
<feature type="transmembrane region" description="Helical" evidence="7">
    <location>
        <begin position="64"/>
        <end position="88"/>
    </location>
</feature>
<name>A0A937FDR5_9BACT</name>
<organism evidence="9 10">
    <name type="scientific">Fulvivirga sediminis</name>
    <dbReference type="NCBI Taxonomy" id="2803949"/>
    <lineage>
        <taxon>Bacteria</taxon>
        <taxon>Pseudomonadati</taxon>
        <taxon>Bacteroidota</taxon>
        <taxon>Cytophagia</taxon>
        <taxon>Cytophagales</taxon>
        <taxon>Fulvivirgaceae</taxon>
        <taxon>Fulvivirga</taxon>
    </lineage>
</organism>
<dbReference type="GO" id="GO:0005886">
    <property type="term" value="C:plasma membrane"/>
    <property type="evidence" value="ECO:0007669"/>
    <property type="project" value="UniProtKB-SubCell"/>
</dbReference>
<comment type="caution">
    <text evidence="9">The sequence shown here is derived from an EMBL/GenBank/DDBJ whole genome shotgun (WGS) entry which is preliminary data.</text>
</comment>
<evidence type="ECO:0000256" key="6">
    <source>
        <dbReference type="ARBA" id="ARBA00023136"/>
    </source>
</evidence>
<dbReference type="InterPro" id="IPR036640">
    <property type="entry name" value="ABC1_TM_sf"/>
</dbReference>
<dbReference type="PANTHER" id="PTHR43394:SF1">
    <property type="entry name" value="ATP-BINDING CASSETTE SUB-FAMILY B MEMBER 10, MITOCHONDRIAL"/>
    <property type="match status" value="1"/>
</dbReference>
<evidence type="ECO:0000256" key="1">
    <source>
        <dbReference type="ARBA" id="ARBA00004651"/>
    </source>
</evidence>
<dbReference type="GO" id="GO:0016887">
    <property type="term" value="F:ATP hydrolysis activity"/>
    <property type="evidence" value="ECO:0007669"/>
    <property type="project" value="InterPro"/>
</dbReference>
<feature type="transmembrane region" description="Helical" evidence="7">
    <location>
        <begin position="279"/>
        <end position="300"/>
    </location>
</feature>
<proteinExistence type="predicted"/>
<dbReference type="PROSITE" id="PS50893">
    <property type="entry name" value="ABC_TRANSPORTER_2"/>
    <property type="match status" value="1"/>
</dbReference>
<dbReference type="InterPro" id="IPR039421">
    <property type="entry name" value="Type_1_exporter"/>
</dbReference>
<dbReference type="SMART" id="SM00382">
    <property type="entry name" value="AAA"/>
    <property type="match status" value="1"/>
</dbReference>
<keyword evidence="6 7" id="KW-0472">Membrane</keyword>
<protein>
    <submittedName>
        <fullName evidence="9">ABC transporter ATP-binding protein</fullName>
    </submittedName>
</protein>
<keyword evidence="4 9" id="KW-0067">ATP-binding</keyword>
<dbReference type="GO" id="GO:0005524">
    <property type="term" value="F:ATP binding"/>
    <property type="evidence" value="ECO:0007669"/>
    <property type="project" value="UniProtKB-KW"/>
</dbReference>